<protein>
    <submittedName>
        <fullName evidence="1">Uncharacterized protein</fullName>
    </submittedName>
</protein>
<accession>A0A3G4ZX28</accession>
<evidence type="ECO:0000313" key="1">
    <source>
        <dbReference type="EMBL" id="AYV78143.1"/>
    </source>
</evidence>
<proteinExistence type="predicted"/>
<organism evidence="1">
    <name type="scientific">Edafosvirus sp</name>
    <dbReference type="NCBI Taxonomy" id="2487765"/>
    <lineage>
        <taxon>Viruses</taxon>
        <taxon>Varidnaviria</taxon>
        <taxon>Bamfordvirae</taxon>
        <taxon>Nucleocytoviricota</taxon>
        <taxon>Megaviricetes</taxon>
        <taxon>Imitervirales</taxon>
        <taxon>Mimiviridae</taxon>
        <taxon>Klosneuvirinae</taxon>
    </lineage>
</organism>
<sequence>MEFQYMICYNGFNKYNYIISYIGYSYFNPITCNSGGTIVCPVE</sequence>
<gene>
    <name evidence="1" type="ORF">Edafosvirus5_61</name>
</gene>
<dbReference type="EMBL" id="MK072070">
    <property type="protein sequence ID" value="AYV78143.1"/>
    <property type="molecule type" value="Genomic_DNA"/>
</dbReference>
<name>A0A3G4ZX28_9VIRU</name>
<reference evidence="1" key="1">
    <citation type="submission" date="2018-10" db="EMBL/GenBank/DDBJ databases">
        <title>Hidden diversity of soil giant viruses.</title>
        <authorList>
            <person name="Schulz F."/>
            <person name="Alteio L."/>
            <person name="Goudeau D."/>
            <person name="Ryan E.M."/>
            <person name="Malmstrom R.R."/>
            <person name="Blanchard J."/>
            <person name="Woyke T."/>
        </authorList>
    </citation>
    <scope>NUCLEOTIDE SEQUENCE</scope>
    <source>
        <strain evidence="1">EDV1</strain>
    </source>
</reference>